<evidence type="ECO:0000256" key="5">
    <source>
        <dbReference type="ARBA" id="ARBA00022970"/>
    </source>
</evidence>
<evidence type="ECO:0000256" key="7">
    <source>
        <dbReference type="ARBA" id="ARBA00023136"/>
    </source>
</evidence>
<dbReference type="InterPro" id="IPR052157">
    <property type="entry name" value="BCAA_transport_permease"/>
</dbReference>
<feature type="transmembrane region" description="Helical" evidence="9">
    <location>
        <begin position="131"/>
        <end position="155"/>
    </location>
</feature>
<keyword evidence="4 9" id="KW-0812">Transmembrane</keyword>
<evidence type="ECO:0000313" key="11">
    <source>
        <dbReference type="Proteomes" id="UP000198891"/>
    </source>
</evidence>
<keyword evidence="11" id="KW-1185">Reference proteome</keyword>
<dbReference type="GO" id="GO:0022857">
    <property type="term" value="F:transmembrane transporter activity"/>
    <property type="evidence" value="ECO:0007669"/>
    <property type="project" value="InterPro"/>
</dbReference>
<dbReference type="CDD" id="cd06582">
    <property type="entry name" value="TM_PBP1_LivH_like"/>
    <property type="match status" value="1"/>
</dbReference>
<proteinExistence type="inferred from homology"/>
<dbReference type="Proteomes" id="UP000198891">
    <property type="component" value="Unassembled WGS sequence"/>
</dbReference>
<feature type="transmembrane region" description="Helical" evidence="9">
    <location>
        <begin position="185"/>
        <end position="207"/>
    </location>
</feature>
<evidence type="ECO:0000256" key="2">
    <source>
        <dbReference type="ARBA" id="ARBA00022448"/>
    </source>
</evidence>
<evidence type="ECO:0000313" key="10">
    <source>
        <dbReference type="EMBL" id="SDZ53944.1"/>
    </source>
</evidence>
<reference evidence="10 11" key="1">
    <citation type="submission" date="2016-10" db="EMBL/GenBank/DDBJ databases">
        <authorList>
            <person name="de Groot N.N."/>
        </authorList>
    </citation>
    <scope>NUCLEOTIDE SEQUENCE [LARGE SCALE GENOMIC DNA]</scope>
    <source>
        <strain evidence="10 11">CGMCC 4.3491</strain>
    </source>
</reference>
<dbReference type="PANTHER" id="PTHR11795">
    <property type="entry name" value="BRANCHED-CHAIN AMINO ACID TRANSPORT SYSTEM PERMEASE PROTEIN LIVH"/>
    <property type="match status" value="1"/>
</dbReference>
<name>A0A1H3TUN7_9MICO</name>
<keyword evidence="2" id="KW-0813">Transport</keyword>
<accession>A0A1H3TUN7</accession>
<dbReference type="STRING" id="381665.SAMN05216554_4500"/>
<dbReference type="InterPro" id="IPR001851">
    <property type="entry name" value="ABC_transp_permease"/>
</dbReference>
<feature type="transmembrane region" description="Helical" evidence="9">
    <location>
        <begin position="61"/>
        <end position="80"/>
    </location>
</feature>
<keyword evidence="5" id="KW-0029">Amino-acid transport</keyword>
<feature type="transmembrane region" description="Helical" evidence="9">
    <location>
        <begin position="213"/>
        <end position="230"/>
    </location>
</feature>
<keyword evidence="3" id="KW-1003">Cell membrane</keyword>
<dbReference type="EMBL" id="FNPZ01000008">
    <property type="protein sequence ID" value="SDZ53944.1"/>
    <property type="molecule type" value="Genomic_DNA"/>
</dbReference>
<keyword evidence="6 9" id="KW-1133">Transmembrane helix</keyword>
<comment type="subcellular location">
    <subcellularLocation>
        <location evidence="1">Cell membrane</location>
        <topology evidence="1">Multi-pass membrane protein</topology>
    </subcellularLocation>
</comment>
<protein>
    <submittedName>
        <fullName evidence="10">Amino acid/amide ABC transporter membrane protein 1, HAAT family</fullName>
    </submittedName>
</protein>
<feature type="transmembrane region" description="Helical" evidence="9">
    <location>
        <begin position="92"/>
        <end position="111"/>
    </location>
</feature>
<organism evidence="10 11">
    <name type="scientific">Herbiconiux ginsengi</name>
    <dbReference type="NCBI Taxonomy" id="381665"/>
    <lineage>
        <taxon>Bacteria</taxon>
        <taxon>Bacillati</taxon>
        <taxon>Actinomycetota</taxon>
        <taxon>Actinomycetes</taxon>
        <taxon>Micrococcales</taxon>
        <taxon>Microbacteriaceae</taxon>
        <taxon>Herbiconiux</taxon>
    </lineage>
</organism>
<feature type="transmembrane region" description="Helical" evidence="9">
    <location>
        <begin position="261"/>
        <end position="279"/>
    </location>
</feature>
<sequence length="285" mass="28969">MQLIIDGLLTGGLYAATALGLSLVFGTLRMVNLAHGELLMVGAYLTSVLVVALGADPLLLAIPAAIVLGALAYPVQRFVLTPIMARNADAPVTATFGISVAVQSVLLLLFTSNPRSLPAPYATASVEVFGVTVRVALLIATAIGVALVIGLHLLLTRTGFGNRVRAAAGDSVAAGLVGIDVNRTFAMVFAIAAAVAAIGGSLIAVTYSVSPSGGTSWLVIAFTVVVIGGLGSIRGTLAGALILGVVQTVGVAFVGAQYRDIIVFGLLVVILLIRPQGLFTKAQRV</sequence>
<dbReference type="AlphaFoldDB" id="A0A1H3TUN7"/>
<feature type="transmembrane region" description="Helical" evidence="9">
    <location>
        <begin position="237"/>
        <end position="255"/>
    </location>
</feature>
<gene>
    <name evidence="10" type="ORF">SAMN05216554_4500</name>
</gene>
<dbReference type="PANTHER" id="PTHR11795:SF445">
    <property type="entry name" value="AMINO ACID ABC TRANSPORTER PERMEASE PROTEIN"/>
    <property type="match status" value="1"/>
</dbReference>
<keyword evidence="7 9" id="KW-0472">Membrane</keyword>
<evidence type="ECO:0000256" key="4">
    <source>
        <dbReference type="ARBA" id="ARBA00022692"/>
    </source>
</evidence>
<dbReference type="GO" id="GO:0005886">
    <property type="term" value="C:plasma membrane"/>
    <property type="evidence" value="ECO:0007669"/>
    <property type="project" value="UniProtKB-SubCell"/>
</dbReference>
<evidence type="ECO:0000256" key="3">
    <source>
        <dbReference type="ARBA" id="ARBA00022475"/>
    </source>
</evidence>
<dbReference type="GO" id="GO:0006865">
    <property type="term" value="P:amino acid transport"/>
    <property type="evidence" value="ECO:0007669"/>
    <property type="project" value="UniProtKB-KW"/>
</dbReference>
<feature type="transmembrane region" description="Helical" evidence="9">
    <location>
        <begin position="12"/>
        <end position="31"/>
    </location>
</feature>
<comment type="similarity">
    <text evidence="8">Belongs to the binding-protein-dependent transport system permease family. LivHM subfamily.</text>
</comment>
<evidence type="ECO:0000256" key="9">
    <source>
        <dbReference type="SAM" id="Phobius"/>
    </source>
</evidence>
<evidence type="ECO:0000256" key="6">
    <source>
        <dbReference type="ARBA" id="ARBA00022989"/>
    </source>
</evidence>
<evidence type="ECO:0000256" key="1">
    <source>
        <dbReference type="ARBA" id="ARBA00004651"/>
    </source>
</evidence>
<feature type="transmembrane region" description="Helical" evidence="9">
    <location>
        <begin position="38"/>
        <end position="55"/>
    </location>
</feature>
<evidence type="ECO:0000256" key="8">
    <source>
        <dbReference type="ARBA" id="ARBA00037998"/>
    </source>
</evidence>
<dbReference type="Pfam" id="PF02653">
    <property type="entry name" value="BPD_transp_2"/>
    <property type="match status" value="1"/>
</dbReference>
<dbReference type="RefSeq" id="WP_175494517.1">
    <property type="nucleotide sequence ID" value="NZ_FNPZ01000008.1"/>
</dbReference>